<comment type="caution">
    <text evidence="1">The sequence shown here is derived from an EMBL/GenBank/DDBJ whole genome shotgun (WGS) entry which is preliminary data.</text>
</comment>
<organism evidence="1 2">
    <name type="scientific">Phocaeicola plebeius</name>
    <dbReference type="NCBI Taxonomy" id="310297"/>
    <lineage>
        <taxon>Bacteria</taxon>
        <taxon>Pseudomonadati</taxon>
        <taxon>Bacteroidota</taxon>
        <taxon>Bacteroidia</taxon>
        <taxon>Bacteroidales</taxon>
        <taxon>Bacteroidaceae</taxon>
        <taxon>Phocaeicola</taxon>
    </lineage>
</organism>
<sequence>MKKWIIITGLIVLSVISYWFIDSRIIDYTDGAPVKYIELRKEVQDSLVWRGKHDGCVSIEDTVIVRYKPVICFDSDYTMLYFDVGPWTFAHFLKRNSDGKIWKFKGIYNIPKPVVTIGDTLYVPSEHNINSGGRVDDNAVFYRHILK</sequence>
<protein>
    <submittedName>
        <fullName evidence="1">Uncharacterized protein</fullName>
    </submittedName>
</protein>
<dbReference type="EMBL" id="QSJG01000068">
    <property type="protein sequence ID" value="RHD46347.1"/>
    <property type="molecule type" value="Genomic_DNA"/>
</dbReference>
<reference evidence="1 2" key="1">
    <citation type="submission" date="2018-08" db="EMBL/GenBank/DDBJ databases">
        <title>A genome reference for cultivated species of the human gut microbiota.</title>
        <authorList>
            <person name="Zou Y."/>
            <person name="Xue W."/>
            <person name="Luo G."/>
        </authorList>
    </citation>
    <scope>NUCLEOTIDE SEQUENCE [LARGE SCALE GENOMIC DNA]</scope>
    <source>
        <strain evidence="1 2">AM31-10</strain>
    </source>
</reference>
<dbReference type="AlphaFoldDB" id="A0A414FH70"/>
<dbReference type="RefSeq" id="WP_118166322.1">
    <property type="nucleotide sequence ID" value="NZ_QSJG01000068.1"/>
</dbReference>
<evidence type="ECO:0000313" key="1">
    <source>
        <dbReference type="EMBL" id="RHD46347.1"/>
    </source>
</evidence>
<proteinExistence type="predicted"/>
<name>A0A414FH70_9BACT</name>
<gene>
    <name evidence="1" type="ORF">DW789_15875</name>
</gene>
<evidence type="ECO:0000313" key="2">
    <source>
        <dbReference type="Proteomes" id="UP000284361"/>
    </source>
</evidence>
<dbReference type="Proteomes" id="UP000284361">
    <property type="component" value="Unassembled WGS sequence"/>
</dbReference>
<accession>A0A414FH70</accession>